<keyword evidence="1" id="KW-0328">Glycosyltransferase</keyword>
<dbReference type="AlphaFoldDB" id="A0A4S3MMT7"/>
<sequence>MAARPVPFPLWQHSVAARRDACGDRVCGSSVLSRRRCVTRRDGTVEFQFDTARIGVNLPDRQSVLTAVRDRFERRQGFALATINLDHLVKLARSPAFRQAYAAQDLVCADGNPIVWLSRLARRPVSLVPGSDLVIPLARLAAETGIRVALVGTTDAALDAAAARLRYEAPGLSIVATIAPPMGFDPDGEPAAAILSDLAARDVGLCFLALGAPRQEALAARGRSLAPATGFASIGAGLDFLAGSQQRAPQWVRRIAMEWAWRMLSAPRRLVSRYAACAAILPGQAAAALALRRRTR</sequence>
<dbReference type="OrthoDB" id="9771846at2"/>
<evidence type="ECO:0000313" key="3">
    <source>
        <dbReference type="EMBL" id="THD83629.1"/>
    </source>
</evidence>
<dbReference type="PANTHER" id="PTHR34136">
    <property type="match status" value="1"/>
</dbReference>
<dbReference type="GO" id="GO:0016758">
    <property type="term" value="F:hexosyltransferase activity"/>
    <property type="evidence" value="ECO:0007669"/>
    <property type="project" value="TreeGrafter"/>
</dbReference>
<reference evidence="3 4" key="1">
    <citation type="submission" date="2019-04" db="EMBL/GenBank/DDBJ databases">
        <title>Draft genome sequence of Gemmobacter aestuarii sp. nov.</title>
        <authorList>
            <person name="Hameed A."/>
            <person name="Lin S.-Y."/>
            <person name="Shahina M."/>
            <person name="Lai W.-A."/>
            <person name="Young C.-C."/>
        </authorList>
    </citation>
    <scope>NUCLEOTIDE SEQUENCE [LARGE SCALE GENOMIC DNA]</scope>
    <source>
        <strain evidence="3 4">CC-PW-75</strain>
    </source>
</reference>
<comment type="caution">
    <text evidence="3">The sequence shown here is derived from an EMBL/GenBank/DDBJ whole genome shotgun (WGS) entry which is preliminary data.</text>
</comment>
<keyword evidence="4" id="KW-1185">Reference proteome</keyword>
<keyword evidence="2 3" id="KW-0808">Transferase</keyword>
<gene>
    <name evidence="3" type="ORF">E7811_10150</name>
</gene>
<evidence type="ECO:0000256" key="1">
    <source>
        <dbReference type="ARBA" id="ARBA00022676"/>
    </source>
</evidence>
<dbReference type="CDD" id="cd06533">
    <property type="entry name" value="Glyco_transf_WecG_TagA"/>
    <property type="match status" value="1"/>
</dbReference>
<accession>A0A4S3MMT7</accession>
<organism evidence="3 4">
    <name type="scientific">Aliigemmobacter aestuarii</name>
    <dbReference type="NCBI Taxonomy" id="1445661"/>
    <lineage>
        <taxon>Bacteria</taxon>
        <taxon>Pseudomonadati</taxon>
        <taxon>Pseudomonadota</taxon>
        <taxon>Alphaproteobacteria</taxon>
        <taxon>Rhodobacterales</taxon>
        <taxon>Paracoccaceae</taxon>
        <taxon>Aliigemmobacter</taxon>
    </lineage>
</organism>
<protein>
    <submittedName>
        <fullName evidence="3">Glycosyltransferase</fullName>
    </submittedName>
</protein>
<proteinExistence type="predicted"/>
<evidence type="ECO:0000256" key="2">
    <source>
        <dbReference type="ARBA" id="ARBA00022679"/>
    </source>
</evidence>
<dbReference type="NCBIfam" id="TIGR00696">
    <property type="entry name" value="wecG_tagA_cpsF"/>
    <property type="match status" value="1"/>
</dbReference>
<dbReference type="PANTHER" id="PTHR34136:SF1">
    <property type="entry name" value="UDP-N-ACETYL-D-MANNOSAMINURONIC ACID TRANSFERASE"/>
    <property type="match status" value="1"/>
</dbReference>
<evidence type="ECO:0000313" key="4">
    <source>
        <dbReference type="Proteomes" id="UP000309450"/>
    </source>
</evidence>
<dbReference type="Proteomes" id="UP000309450">
    <property type="component" value="Unassembled WGS sequence"/>
</dbReference>
<name>A0A4S3MMT7_9RHOB</name>
<dbReference type="Pfam" id="PF03808">
    <property type="entry name" value="Glyco_tran_WecG"/>
    <property type="match status" value="1"/>
</dbReference>
<dbReference type="EMBL" id="SSND01000002">
    <property type="protein sequence ID" value="THD83629.1"/>
    <property type="molecule type" value="Genomic_DNA"/>
</dbReference>
<dbReference type="InterPro" id="IPR004629">
    <property type="entry name" value="WecG_TagA_CpsF"/>
</dbReference>